<reference evidence="1" key="1">
    <citation type="submission" date="2018-11" db="EMBL/GenBank/DDBJ databases">
        <authorList>
            <person name="Alioto T."/>
            <person name="Alioto T."/>
        </authorList>
    </citation>
    <scope>NUCLEOTIDE SEQUENCE</scope>
</reference>
<feature type="non-terminal residue" evidence="1">
    <location>
        <position position="1"/>
    </location>
</feature>
<accession>A0A8B6GHU4</accession>
<dbReference type="OrthoDB" id="6155811at2759"/>
<organism evidence="1 2">
    <name type="scientific">Mytilus galloprovincialis</name>
    <name type="common">Mediterranean mussel</name>
    <dbReference type="NCBI Taxonomy" id="29158"/>
    <lineage>
        <taxon>Eukaryota</taxon>
        <taxon>Metazoa</taxon>
        <taxon>Spiralia</taxon>
        <taxon>Lophotrochozoa</taxon>
        <taxon>Mollusca</taxon>
        <taxon>Bivalvia</taxon>
        <taxon>Autobranchia</taxon>
        <taxon>Pteriomorphia</taxon>
        <taxon>Mytilida</taxon>
        <taxon>Mytiloidea</taxon>
        <taxon>Mytilidae</taxon>
        <taxon>Mytilinae</taxon>
        <taxon>Mytilus</taxon>
    </lineage>
</organism>
<evidence type="ECO:0000313" key="2">
    <source>
        <dbReference type="Proteomes" id="UP000596742"/>
    </source>
</evidence>
<dbReference type="Proteomes" id="UP000596742">
    <property type="component" value="Unassembled WGS sequence"/>
</dbReference>
<comment type="caution">
    <text evidence="1">The sequence shown here is derived from an EMBL/GenBank/DDBJ whole genome shotgun (WGS) entry which is preliminary data.</text>
</comment>
<evidence type="ECO:0000313" key="1">
    <source>
        <dbReference type="EMBL" id="VDI63924.1"/>
    </source>
</evidence>
<gene>
    <name evidence="1" type="ORF">MGAL_10B077510</name>
</gene>
<name>A0A8B6GHU4_MYTGA</name>
<protein>
    <submittedName>
        <fullName evidence="1">Uncharacterized protein</fullName>
    </submittedName>
</protein>
<keyword evidence="2" id="KW-1185">Reference proteome</keyword>
<proteinExistence type="predicted"/>
<sequence length="88" mass="10112">KCFRGPVVGKRDKTTVCSGCCNVDLCNIVDHCRGTTELIMFNYTRYCYSCSNGRQTSDDCNQITQCGLDKFCQIKQTFNIFNETRWIT</sequence>
<feature type="non-terminal residue" evidence="1">
    <location>
        <position position="88"/>
    </location>
</feature>
<dbReference type="AlphaFoldDB" id="A0A8B6GHU4"/>
<dbReference type="EMBL" id="UYJE01008444">
    <property type="protein sequence ID" value="VDI63924.1"/>
    <property type="molecule type" value="Genomic_DNA"/>
</dbReference>